<evidence type="ECO:0000313" key="1">
    <source>
        <dbReference type="EMBL" id="KIO42731.1"/>
    </source>
</evidence>
<name>A0A0C3RAV9_9PORP</name>
<evidence type="ECO:0000313" key="3">
    <source>
        <dbReference type="Proteomes" id="UP000031937"/>
    </source>
</evidence>
<reference evidence="2 3" key="2">
    <citation type="submission" date="2014-07" db="EMBL/GenBank/DDBJ databases">
        <title>Porphyromonadaceae bacterium OUH 334697 = ATCC BAA-2682 = DSM 28341 draft genome.</title>
        <authorList>
            <person name="Sydenham T.V."/>
            <person name="Hasman H."/>
            <person name="Justesen U.S."/>
        </authorList>
    </citation>
    <scope>NUCLEOTIDE SEQUENCE [LARGE SCALE GENOMIC DNA]</scope>
    <source>
        <strain evidence="2 3">OUH 334697</strain>
    </source>
</reference>
<keyword evidence="4" id="KW-1185">Reference proteome</keyword>
<proteinExistence type="predicted"/>
<sequence length="126" mass="14629">MKAYLKYSVLLFVVIIYLIQQIDSSTRVVMADKQEKIVSNEEEAFHQLAFLTALNANAVPVNSVHEVLTSFPTFRYLPKSNLFCGIEERKCVFPSYFKNVEHFYRDSFALKQDAGYYVFALREIIV</sequence>
<accession>A0A0C3RAV9</accession>
<reference evidence="1 4" key="1">
    <citation type="submission" date="2014-07" db="EMBL/GenBank/DDBJ databases">
        <title>Porphyromonadaceae bacterium OUH 308042 = ATCC BAA-2681 = DSM 28342 draft genome.</title>
        <authorList>
            <person name="Sydenham T.V."/>
            <person name="Hasman H."/>
            <person name="Justensen U.S."/>
        </authorList>
    </citation>
    <scope>NUCLEOTIDE SEQUENCE [LARGE SCALE GENOMIC DNA]</scope>
    <source>
        <strain evidence="1 4">OUH 308042</strain>
    </source>
</reference>
<evidence type="ECO:0000313" key="4">
    <source>
        <dbReference type="Proteomes" id="UP000031980"/>
    </source>
</evidence>
<dbReference type="EMBL" id="JPIU01000050">
    <property type="protein sequence ID" value="KIO42731.1"/>
    <property type="molecule type" value="Genomic_DNA"/>
</dbReference>
<evidence type="ECO:0000313" key="2">
    <source>
        <dbReference type="EMBL" id="KIO46445.1"/>
    </source>
</evidence>
<dbReference type="EMBL" id="JPIT01000009">
    <property type="protein sequence ID" value="KIO46445.1"/>
    <property type="molecule type" value="Genomic_DNA"/>
</dbReference>
<gene>
    <name evidence="1" type="ORF">BA92_14370</name>
    <name evidence="2" type="ORF">IE90_03535</name>
</gene>
<dbReference type="Proteomes" id="UP000031980">
    <property type="component" value="Unassembled WGS sequence"/>
</dbReference>
<dbReference type="RefSeq" id="WP_041502530.1">
    <property type="nucleotide sequence ID" value="NZ_JPIT01000009.1"/>
</dbReference>
<comment type="caution">
    <text evidence="1">The sequence shown here is derived from an EMBL/GenBank/DDBJ whole genome shotgun (WGS) entry which is preliminary data.</text>
</comment>
<dbReference type="AlphaFoldDB" id="A0A0C3RAV9"/>
<organism evidence="1 4">
    <name type="scientific">Sanguibacteroides justesenii</name>
    <dbReference type="NCBI Taxonomy" id="1547597"/>
    <lineage>
        <taxon>Bacteria</taxon>
        <taxon>Pseudomonadati</taxon>
        <taxon>Bacteroidota</taxon>
        <taxon>Bacteroidia</taxon>
        <taxon>Bacteroidales</taxon>
        <taxon>Porphyromonadaceae</taxon>
        <taxon>Sanguibacteroides</taxon>
    </lineage>
</organism>
<dbReference type="OrthoDB" id="1097792at2"/>
<dbReference type="Proteomes" id="UP000031937">
    <property type="component" value="Unassembled WGS sequence"/>
</dbReference>
<protein>
    <submittedName>
        <fullName evidence="1">Uncharacterized protein</fullName>
    </submittedName>
</protein>